<keyword evidence="2" id="KW-0449">Lipoprotein</keyword>
<organism evidence="2 3">
    <name type="scientific">Haloferax gibbonsii</name>
    <dbReference type="NCBI Taxonomy" id="35746"/>
    <lineage>
        <taxon>Archaea</taxon>
        <taxon>Methanobacteriati</taxon>
        <taxon>Methanobacteriota</taxon>
        <taxon>Stenosarchaea group</taxon>
        <taxon>Halobacteria</taxon>
        <taxon>Halobacteriales</taxon>
        <taxon>Haloferacaceae</taxon>
        <taxon>Haloferax</taxon>
    </lineage>
</organism>
<reference evidence="3" key="1">
    <citation type="journal article" date="2015" name="J. Biotechnol.">
        <title>Complete genome sequence of Haloferax gibbonsii strain ARA6, a potential producer of polyhydroxyalkanoates and halocins isolated from Araruama, Rio de Janeiro, Brasil.</title>
        <authorList>
            <person name="Pinto L.H."/>
            <person name="D'Alincourt Carvalho-Assef A.P."/>
            <person name="Vieira R.P."/>
            <person name="Clementino M.M."/>
            <person name="Albano R.M."/>
        </authorList>
    </citation>
    <scope>NUCLEOTIDE SEQUENCE [LARGE SCALE GENOMIC DNA]</scope>
    <source>
        <strain evidence="3">ARA6</strain>
    </source>
</reference>
<protein>
    <submittedName>
        <fullName evidence="2">Lipoprotein</fullName>
    </submittedName>
</protein>
<dbReference type="GeneID" id="25246564"/>
<accession>A0A0K1IVG3</accession>
<keyword evidence="1" id="KW-0472">Membrane</keyword>
<gene>
    <name evidence="2" type="ORF">ABY42_11380</name>
</gene>
<keyword evidence="1" id="KW-1133">Transmembrane helix</keyword>
<evidence type="ECO:0000313" key="3">
    <source>
        <dbReference type="Proteomes" id="UP000066124"/>
    </source>
</evidence>
<proteinExistence type="predicted"/>
<dbReference type="PATRIC" id="fig|35746.4.peg.2464"/>
<evidence type="ECO:0000256" key="1">
    <source>
        <dbReference type="SAM" id="Phobius"/>
    </source>
</evidence>
<dbReference type="KEGG" id="hgi:ABY42_11380"/>
<dbReference type="AlphaFoldDB" id="A0A0K1IVG3"/>
<evidence type="ECO:0000313" key="2">
    <source>
        <dbReference type="EMBL" id="AKU08300.1"/>
    </source>
</evidence>
<name>A0A0K1IVG3_HALGI</name>
<dbReference type="EMBL" id="CP011947">
    <property type="protein sequence ID" value="AKU08300.1"/>
    <property type="molecule type" value="Genomic_DNA"/>
</dbReference>
<dbReference type="Proteomes" id="UP000066124">
    <property type="component" value="Chromosome"/>
</dbReference>
<sequence length="88" mass="10043">MTDSDSDEHGESRGIQIGGIHIGPIEYRFLKLVVYAIIGLFLWPYLLLLYVYIAIRRFNKGVVKVSQKASETLRKEYEAGYEEGSSED</sequence>
<feature type="transmembrane region" description="Helical" evidence="1">
    <location>
        <begin position="32"/>
        <end position="55"/>
    </location>
</feature>
<keyword evidence="1" id="KW-0812">Transmembrane</keyword>
<dbReference type="RefSeq" id="WP_050459542.1">
    <property type="nucleotide sequence ID" value="NZ_CP011947.1"/>
</dbReference>